<feature type="binding site" evidence="4">
    <location>
        <position position="240"/>
    </location>
    <ligand>
        <name>Mn(2+)</name>
        <dbReference type="ChEBI" id="CHEBI:29035"/>
        <label>1</label>
    </ligand>
</feature>
<feature type="binding site" evidence="4">
    <location>
        <position position="242"/>
    </location>
    <ligand>
        <name>Mn(2+)</name>
        <dbReference type="ChEBI" id="CHEBI:29035"/>
        <label>1</label>
    </ligand>
</feature>
<feature type="binding site" evidence="4">
    <location>
        <position position="126"/>
    </location>
    <ligand>
        <name>Mn(2+)</name>
        <dbReference type="ChEBI" id="CHEBI:29035"/>
        <label>2</label>
    </ligand>
</feature>
<proteinExistence type="inferred from homology"/>
<sequence>MSDSASIHNPGPWQPRFSGMRTFARFPYSRSLDRVDVAIVGIPFDTGVTYRPGARFGPAAVREHSSRIEQYHPVLGVDVLAELSVIDYGDLPVVAGYTERSFQLIEEGIGSLVESGVIPIGIGGDHSISLPELRAVARRYGPVALVHFDSHVDTWDTIWETKYNHGTPFRRAVEEGLVDPGRSIQIGIRGSLGGQDELDQSRELGFEVWTAREVRRAGLARMCEAIHRRVGASPVFLSFDIDFLDPVFAPGTGTPEVGGFATWEAQELLWGLVGLDIVAADLVEVLPDRDPADVTALNAANLIFDMVAVIAATRRERGNGAADSAQ</sequence>
<feature type="binding site" evidence="4">
    <location>
        <position position="151"/>
    </location>
    <ligand>
        <name>Mn(2+)</name>
        <dbReference type="ChEBI" id="CHEBI:29035"/>
        <label>1</label>
    </ligand>
</feature>
<evidence type="ECO:0000256" key="1">
    <source>
        <dbReference type="ARBA" id="ARBA00009227"/>
    </source>
</evidence>
<feature type="binding site" evidence="4">
    <location>
        <position position="153"/>
    </location>
    <ligand>
        <name>Mn(2+)</name>
        <dbReference type="ChEBI" id="CHEBI:29035"/>
        <label>1</label>
    </ligand>
</feature>
<dbReference type="PANTHER" id="PTHR11358">
    <property type="entry name" value="ARGINASE/AGMATINASE"/>
    <property type="match status" value="1"/>
</dbReference>
<dbReference type="EMBL" id="DSJL01000010">
    <property type="protein sequence ID" value="HEF65012.1"/>
    <property type="molecule type" value="Genomic_DNA"/>
</dbReference>
<dbReference type="GO" id="GO:0046872">
    <property type="term" value="F:metal ion binding"/>
    <property type="evidence" value="ECO:0007669"/>
    <property type="project" value="UniProtKB-KW"/>
</dbReference>
<accession>A0A7C1XQH4</accession>
<dbReference type="NCBIfam" id="TIGR01230">
    <property type="entry name" value="agmatinase"/>
    <property type="match status" value="1"/>
</dbReference>
<gene>
    <name evidence="6" type="primary">speB</name>
    <name evidence="6" type="ORF">ENP47_05375</name>
</gene>
<dbReference type="Pfam" id="PF00491">
    <property type="entry name" value="Arginase"/>
    <property type="match status" value="1"/>
</dbReference>
<keyword evidence="3 5" id="KW-0378">Hydrolase</keyword>
<dbReference type="Gene3D" id="3.40.800.10">
    <property type="entry name" value="Ureohydrolase domain"/>
    <property type="match status" value="1"/>
</dbReference>
<dbReference type="GO" id="GO:0033389">
    <property type="term" value="P:putrescine biosynthetic process from arginine, via agmatine"/>
    <property type="evidence" value="ECO:0007669"/>
    <property type="project" value="TreeGrafter"/>
</dbReference>
<evidence type="ECO:0000256" key="5">
    <source>
        <dbReference type="RuleBase" id="RU003684"/>
    </source>
</evidence>
<dbReference type="InterPro" id="IPR020855">
    <property type="entry name" value="Ureohydrolase_Mn_BS"/>
</dbReference>
<dbReference type="PROSITE" id="PS01053">
    <property type="entry name" value="ARGINASE_1"/>
    <property type="match status" value="1"/>
</dbReference>
<dbReference type="GO" id="GO:0008783">
    <property type="term" value="F:agmatinase activity"/>
    <property type="evidence" value="ECO:0007669"/>
    <property type="project" value="UniProtKB-EC"/>
</dbReference>
<feature type="binding site" evidence="4">
    <location>
        <position position="149"/>
    </location>
    <ligand>
        <name>Mn(2+)</name>
        <dbReference type="ChEBI" id="CHEBI:29035"/>
        <label>1</label>
    </ligand>
</feature>
<dbReference type="AlphaFoldDB" id="A0A7C1XQH4"/>
<reference evidence="6" key="1">
    <citation type="journal article" date="2020" name="mSystems">
        <title>Genome- and Community-Level Interaction Insights into Carbon Utilization and Element Cycling Functions of Hydrothermarchaeota in Hydrothermal Sediment.</title>
        <authorList>
            <person name="Zhou Z."/>
            <person name="Liu Y."/>
            <person name="Xu W."/>
            <person name="Pan J."/>
            <person name="Luo Z.H."/>
            <person name="Li M."/>
        </authorList>
    </citation>
    <scope>NUCLEOTIDE SEQUENCE [LARGE SCALE GENOMIC DNA]</scope>
    <source>
        <strain evidence="6">SpSt-222</strain>
    </source>
</reference>
<dbReference type="PROSITE" id="PS51409">
    <property type="entry name" value="ARGINASE_2"/>
    <property type="match status" value="1"/>
</dbReference>
<comment type="caution">
    <text evidence="6">The sequence shown here is derived from an EMBL/GenBank/DDBJ whole genome shotgun (WGS) entry which is preliminary data.</text>
</comment>
<dbReference type="NCBIfam" id="NF002564">
    <property type="entry name" value="PRK02190.1"/>
    <property type="match status" value="1"/>
</dbReference>
<keyword evidence="2 4" id="KW-0479">Metal-binding</keyword>
<dbReference type="PRINTS" id="PR00116">
    <property type="entry name" value="ARGINASE"/>
</dbReference>
<evidence type="ECO:0000256" key="4">
    <source>
        <dbReference type="PIRSR" id="PIRSR036979-1"/>
    </source>
</evidence>
<comment type="similarity">
    <text evidence="1">Belongs to the arginase family. Agmatinase subfamily.</text>
</comment>
<dbReference type="PANTHER" id="PTHR11358:SF26">
    <property type="entry name" value="GUANIDINO ACID HYDROLASE, MITOCHONDRIAL"/>
    <property type="match status" value="1"/>
</dbReference>
<dbReference type="InterPro" id="IPR006035">
    <property type="entry name" value="Ureohydrolase"/>
</dbReference>
<dbReference type="CDD" id="cd11592">
    <property type="entry name" value="Agmatinase_PAH"/>
    <property type="match status" value="1"/>
</dbReference>
<comment type="cofactor">
    <cofactor evidence="4">
        <name>Mn(2+)</name>
        <dbReference type="ChEBI" id="CHEBI:29035"/>
    </cofactor>
    <text evidence="4">Binds 2 manganese ions per subunit.</text>
</comment>
<keyword evidence="4" id="KW-0464">Manganese</keyword>
<evidence type="ECO:0000256" key="3">
    <source>
        <dbReference type="ARBA" id="ARBA00022801"/>
    </source>
</evidence>
<dbReference type="PIRSF" id="PIRSF036979">
    <property type="entry name" value="Arginase"/>
    <property type="match status" value="1"/>
</dbReference>
<organism evidence="6">
    <name type="scientific">Thermomicrobium roseum</name>
    <dbReference type="NCBI Taxonomy" id="500"/>
    <lineage>
        <taxon>Bacteria</taxon>
        <taxon>Pseudomonadati</taxon>
        <taxon>Thermomicrobiota</taxon>
        <taxon>Thermomicrobia</taxon>
        <taxon>Thermomicrobiales</taxon>
        <taxon>Thermomicrobiaceae</taxon>
        <taxon>Thermomicrobium</taxon>
    </lineage>
</organism>
<evidence type="ECO:0000313" key="6">
    <source>
        <dbReference type="EMBL" id="HEF65012.1"/>
    </source>
</evidence>
<dbReference type="InterPro" id="IPR005925">
    <property type="entry name" value="Agmatinase-rel"/>
</dbReference>
<dbReference type="InterPro" id="IPR023696">
    <property type="entry name" value="Ureohydrolase_dom_sf"/>
</dbReference>
<dbReference type="EC" id="3.5.3.11" evidence="6"/>
<name>A0A7C1XQH4_THERO</name>
<protein>
    <submittedName>
        <fullName evidence="6">Agmatinase</fullName>
        <ecNumber evidence="6">3.5.3.11</ecNumber>
    </submittedName>
</protein>
<evidence type="ECO:0000256" key="2">
    <source>
        <dbReference type="ARBA" id="ARBA00022723"/>
    </source>
</evidence>
<dbReference type="SUPFAM" id="SSF52768">
    <property type="entry name" value="Arginase/deacetylase"/>
    <property type="match status" value="1"/>
</dbReference>